<evidence type="ECO:0000256" key="7">
    <source>
        <dbReference type="ARBA" id="ARBA00023139"/>
    </source>
</evidence>
<dbReference type="SUPFAM" id="SSF56954">
    <property type="entry name" value="Outer membrane efflux proteins (OEP)"/>
    <property type="match status" value="1"/>
</dbReference>
<evidence type="ECO:0000256" key="1">
    <source>
        <dbReference type="ARBA" id="ARBA00004370"/>
    </source>
</evidence>
<keyword evidence="8 9" id="KW-0449">Lipoprotein</keyword>
<dbReference type="Pfam" id="PF02321">
    <property type="entry name" value="OEP"/>
    <property type="match status" value="2"/>
</dbReference>
<dbReference type="PANTHER" id="PTHR30203:SF20">
    <property type="entry name" value="MULTIDRUG RESISTANCE OUTER MEMBRANE PROTEIN MDTP-RELATED"/>
    <property type="match status" value="1"/>
</dbReference>
<evidence type="ECO:0000256" key="5">
    <source>
        <dbReference type="ARBA" id="ARBA00022729"/>
    </source>
</evidence>
<dbReference type="RefSeq" id="WP_313873396.1">
    <property type="nucleotide sequence ID" value="NZ_JAVBIK010000001.1"/>
</dbReference>
<feature type="chain" id="PRO_5044952579" evidence="9">
    <location>
        <begin position="32"/>
        <end position="499"/>
    </location>
</feature>
<dbReference type="EMBL" id="JAVBIK010000001">
    <property type="protein sequence ID" value="MDT7517583.1"/>
    <property type="molecule type" value="Genomic_DNA"/>
</dbReference>
<keyword evidence="7 9" id="KW-0564">Palmitate</keyword>
<dbReference type="InterPro" id="IPR010131">
    <property type="entry name" value="MdtP/NodT-like"/>
</dbReference>
<dbReference type="PANTHER" id="PTHR30203">
    <property type="entry name" value="OUTER MEMBRANE CATION EFFLUX PROTEIN"/>
    <property type="match status" value="1"/>
</dbReference>
<evidence type="ECO:0000256" key="6">
    <source>
        <dbReference type="ARBA" id="ARBA00023136"/>
    </source>
</evidence>
<dbReference type="NCBIfam" id="TIGR01845">
    <property type="entry name" value="outer_NodT"/>
    <property type="match status" value="1"/>
</dbReference>
<protein>
    <submittedName>
        <fullName evidence="10">Efflux transporter outer membrane subunit</fullName>
    </submittedName>
</protein>
<comment type="subcellular location">
    <subcellularLocation>
        <location evidence="9">Cell membrane</location>
        <topology evidence="9">Lipid-anchor</topology>
    </subcellularLocation>
    <subcellularLocation>
        <location evidence="1">Membrane</location>
    </subcellularLocation>
</comment>
<keyword evidence="5 9" id="KW-0732">Signal</keyword>
<keyword evidence="3 9" id="KW-1134">Transmembrane beta strand</keyword>
<keyword evidence="11" id="KW-1185">Reference proteome</keyword>
<evidence type="ECO:0000256" key="9">
    <source>
        <dbReference type="RuleBase" id="RU362097"/>
    </source>
</evidence>
<evidence type="ECO:0000313" key="11">
    <source>
        <dbReference type="Proteomes" id="UP001321700"/>
    </source>
</evidence>
<sequence>MQDTNSLTSPVLRWSRFALSAVAIASLSACANFSGIFSQATPVAAQQAGLSTQAIPADSVALDSQWWKAYGDEQLNQLVAQALANNPNLRVAQARVLRVQAGIDNANASGAPQLNAGLDASRQLYTRNGLVPAPIAGSEREIATLQMSGSWELDLFGKNRAALDAAIGQSRAAQADAQAARMLLASNVARSYFQWLRVQGQLEVAQRTLAQREQTRQLVRDRLQAGLDTQLELQQSESGLPDARFQIEALKEQEALLLNALAALTGQQNTPLALTKYAPEAINSIAAAQTKVQSVPMDLLGRRADVVAARWRVEAATRDVDNAKTLFYPNINLTAFAGFSSIGFDKLVQSSSAQWGVGPAIRLPLFEGGRLRANLKGKTADLDAAIETYNAAVVDAVHDVADQLTSTKAIERQQAEQQAAQRSAEAAYAIAVQRYEAGLGNYLNVLNAETAVLAQRKLAVDLAARSVDTQIQLIRALGGGFTDTDNTAANAQTSDVVAR</sequence>
<evidence type="ECO:0000256" key="3">
    <source>
        <dbReference type="ARBA" id="ARBA00022452"/>
    </source>
</evidence>
<gene>
    <name evidence="10" type="ORF">RAE19_02310</name>
</gene>
<evidence type="ECO:0000256" key="2">
    <source>
        <dbReference type="ARBA" id="ARBA00007613"/>
    </source>
</evidence>
<keyword evidence="4 9" id="KW-0812">Transmembrane</keyword>
<dbReference type="Proteomes" id="UP001321700">
    <property type="component" value="Unassembled WGS sequence"/>
</dbReference>
<name>A0ABU3KJ14_9BURK</name>
<dbReference type="Gene3D" id="1.20.1600.10">
    <property type="entry name" value="Outer membrane efflux proteins (OEP)"/>
    <property type="match status" value="1"/>
</dbReference>
<dbReference type="InterPro" id="IPR003423">
    <property type="entry name" value="OMP_efflux"/>
</dbReference>
<evidence type="ECO:0000256" key="4">
    <source>
        <dbReference type="ARBA" id="ARBA00022692"/>
    </source>
</evidence>
<comment type="similarity">
    <text evidence="2 9">Belongs to the outer membrane factor (OMF) (TC 1.B.17) family.</text>
</comment>
<evidence type="ECO:0000313" key="10">
    <source>
        <dbReference type="EMBL" id="MDT7517583.1"/>
    </source>
</evidence>
<reference evidence="10 11" key="1">
    <citation type="submission" date="2023-08" db="EMBL/GenBank/DDBJ databases">
        <title>Rhodoferax potami sp. nov. and Rhodoferax mekongensis sp. nov., isolated from the Mekong River in Thailand.</title>
        <authorList>
            <person name="Kitikhun S."/>
            <person name="Charoenyingcharoen P."/>
            <person name="Siriarchawattana P."/>
            <person name="Likhitrattanapisal S."/>
            <person name="Nilsakha T."/>
            <person name="Chanpet A."/>
            <person name="Rattanawaree P."/>
            <person name="Ingsriswang S."/>
        </authorList>
    </citation>
    <scope>NUCLEOTIDE SEQUENCE [LARGE SCALE GENOMIC DNA]</scope>
    <source>
        <strain evidence="10 11">TBRC 17660</strain>
    </source>
</reference>
<accession>A0ABU3KJ14</accession>
<proteinExistence type="inferred from homology"/>
<evidence type="ECO:0000256" key="8">
    <source>
        <dbReference type="ARBA" id="ARBA00023288"/>
    </source>
</evidence>
<organism evidence="10 11">
    <name type="scientific">Rhodoferax potami</name>
    <dbReference type="NCBI Taxonomy" id="3068338"/>
    <lineage>
        <taxon>Bacteria</taxon>
        <taxon>Pseudomonadati</taxon>
        <taxon>Pseudomonadota</taxon>
        <taxon>Betaproteobacteria</taxon>
        <taxon>Burkholderiales</taxon>
        <taxon>Comamonadaceae</taxon>
        <taxon>Rhodoferax</taxon>
    </lineage>
</organism>
<dbReference type="Gene3D" id="2.20.200.10">
    <property type="entry name" value="Outer membrane efflux proteins (OEP)"/>
    <property type="match status" value="1"/>
</dbReference>
<keyword evidence="6 9" id="KW-0472">Membrane</keyword>
<comment type="caution">
    <text evidence="10">The sequence shown here is derived from an EMBL/GenBank/DDBJ whole genome shotgun (WGS) entry which is preliminary data.</text>
</comment>
<feature type="signal peptide" evidence="9">
    <location>
        <begin position="1"/>
        <end position="31"/>
    </location>
</feature>